<evidence type="ECO:0008006" key="4">
    <source>
        <dbReference type="Google" id="ProtNLM"/>
    </source>
</evidence>
<sequence length="509" mass="54676">MNWPASASRLTSVSLFAVSLLGLATSCEKANDVGLELPGTSPITSQYLDLTVSTATVRQQPIETVNSNQVLVGRLRDAKVGTTTAQAYLNLQYNSLLSPADSLPAATARLDSVVFSLGFDQVYGTANQPLRFNLAALQQPLDNRTVYNSASAAPATTPLLSNLAAPLNRELKVWQQLASNTADKKDSVQVTTLDKVVRLRLLKYPATAALANTTFATLQSSPMSQEKLNAAWKGIALSPAAGFADNIVAFNRSYNSRIVFYFSGNNVKGTAGIKGKSGRYHSYSLVAGPLPTEAPTTGPKYFTQLSTDFSGTALASLATAGQQVSATATEDLTYIQDGVGLATRIELSGLQALMNNSELAVNRAELLLPIKQNTNGLFPYPGGNSVYLYEVNASNQPLERTVGATTYERLIQIERPVQGSQSLATGVGSPAAAALYPSYEALQYYSMPLTEYLQAYLQDRLNGERPSALLLSPVLRTNPNLTLNRAQLVNLSQPDAAKIKLRVYYSKLR</sequence>
<organism evidence="2 3">
    <name type="scientific">Hymenobacter luteus</name>
    <dbReference type="NCBI Taxonomy" id="1411122"/>
    <lineage>
        <taxon>Bacteria</taxon>
        <taxon>Pseudomonadati</taxon>
        <taxon>Bacteroidota</taxon>
        <taxon>Cytophagia</taxon>
        <taxon>Cytophagales</taxon>
        <taxon>Hymenobacteraceae</taxon>
        <taxon>Hymenobacter</taxon>
    </lineage>
</organism>
<dbReference type="Proteomes" id="UP000532746">
    <property type="component" value="Unassembled WGS sequence"/>
</dbReference>
<name>A0A7W9T4R3_9BACT</name>
<accession>A0A7W9T4R3</accession>
<reference evidence="2 3" key="1">
    <citation type="submission" date="2020-08" db="EMBL/GenBank/DDBJ databases">
        <title>Genomic Encyclopedia of Type Strains, Phase IV (KMG-IV): sequencing the most valuable type-strain genomes for metagenomic binning, comparative biology and taxonomic classification.</title>
        <authorList>
            <person name="Goeker M."/>
        </authorList>
    </citation>
    <scope>NUCLEOTIDE SEQUENCE [LARGE SCALE GENOMIC DNA]</scope>
    <source>
        <strain evidence="2 3">DSM 26718</strain>
    </source>
</reference>
<keyword evidence="1" id="KW-0732">Signal</keyword>
<feature type="signal peptide" evidence="1">
    <location>
        <begin position="1"/>
        <end position="30"/>
    </location>
</feature>
<feature type="chain" id="PRO_5031139582" description="DUF4270 family protein" evidence="1">
    <location>
        <begin position="31"/>
        <end position="509"/>
    </location>
</feature>
<dbReference type="InterPro" id="IPR025366">
    <property type="entry name" value="DUF4270"/>
</dbReference>
<keyword evidence="3" id="KW-1185">Reference proteome</keyword>
<comment type="caution">
    <text evidence="2">The sequence shown here is derived from an EMBL/GenBank/DDBJ whole genome shotgun (WGS) entry which is preliminary data.</text>
</comment>
<evidence type="ECO:0000313" key="3">
    <source>
        <dbReference type="Proteomes" id="UP000532746"/>
    </source>
</evidence>
<dbReference type="Pfam" id="PF14092">
    <property type="entry name" value="DUF4270"/>
    <property type="match status" value="1"/>
</dbReference>
<gene>
    <name evidence="2" type="ORF">HNQ93_003941</name>
</gene>
<protein>
    <recommendedName>
        <fullName evidence="4">DUF4270 family protein</fullName>
    </recommendedName>
</protein>
<dbReference type="RefSeq" id="WP_183405308.1">
    <property type="nucleotide sequence ID" value="NZ_JACHGG010000008.1"/>
</dbReference>
<evidence type="ECO:0000313" key="2">
    <source>
        <dbReference type="EMBL" id="MBB6061063.1"/>
    </source>
</evidence>
<evidence type="ECO:0000256" key="1">
    <source>
        <dbReference type="SAM" id="SignalP"/>
    </source>
</evidence>
<dbReference type="AlphaFoldDB" id="A0A7W9T4R3"/>
<dbReference type="EMBL" id="JACHGG010000008">
    <property type="protein sequence ID" value="MBB6061063.1"/>
    <property type="molecule type" value="Genomic_DNA"/>
</dbReference>
<proteinExistence type="predicted"/>